<dbReference type="InterPro" id="IPR036291">
    <property type="entry name" value="NAD(P)-bd_dom_sf"/>
</dbReference>
<evidence type="ECO:0000256" key="1">
    <source>
        <dbReference type="SAM" id="MobiDB-lite"/>
    </source>
</evidence>
<dbReference type="Proteomes" id="UP001341840">
    <property type="component" value="Unassembled WGS sequence"/>
</dbReference>
<dbReference type="SUPFAM" id="SSF51735">
    <property type="entry name" value="NAD(P)-binding Rossmann-fold domains"/>
    <property type="match status" value="1"/>
</dbReference>
<feature type="region of interest" description="Disordered" evidence="1">
    <location>
        <begin position="219"/>
        <end position="240"/>
    </location>
</feature>
<dbReference type="PANTHER" id="PTHR31549:SF191">
    <property type="entry name" value="DUF247 DOMAIN PROTEIN"/>
    <property type="match status" value="1"/>
</dbReference>
<name>A0ABU6VWC4_9FABA</name>
<reference evidence="2 3" key="1">
    <citation type="journal article" date="2023" name="Plants (Basel)">
        <title>Bridging the Gap: Combining Genomics and Transcriptomics Approaches to Understand Stylosanthes scabra, an Orphan Legume from the Brazilian Caatinga.</title>
        <authorList>
            <person name="Ferreira-Neto J.R.C."/>
            <person name="da Silva M.D."/>
            <person name="Binneck E."/>
            <person name="de Melo N.F."/>
            <person name="da Silva R.H."/>
            <person name="de Melo A.L.T.M."/>
            <person name="Pandolfi V."/>
            <person name="Bustamante F.O."/>
            <person name="Brasileiro-Vidal A.C."/>
            <person name="Benko-Iseppon A.M."/>
        </authorList>
    </citation>
    <scope>NUCLEOTIDE SEQUENCE [LARGE SCALE GENOMIC DNA]</scope>
    <source>
        <tissue evidence="2">Leaves</tissue>
    </source>
</reference>
<dbReference type="InterPro" id="IPR004158">
    <property type="entry name" value="DUF247_pln"/>
</dbReference>
<proteinExistence type="predicted"/>
<dbReference type="PANTHER" id="PTHR31549">
    <property type="entry name" value="PROTEIN, PUTATIVE (DUF247)-RELATED-RELATED"/>
    <property type="match status" value="1"/>
</dbReference>
<accession>A0ABU6VWC4</accession>
<gene>
    <name evidence="2" type="ORF">PIB30_096554</name>
</gene>
<dbReference type="Gene3D" id="3.40.50.720">
    <property type="entry name" value="NAD(P)-binding Rossmann-like Domain"/>
    <property type="match status" value="2"/>
</dbReference>
<protein>
    <submittedName>
        <fullName evidence="2">Uncharacterized protein</fullName>
    </submittedName>
</protein>
<sequence>MEFTVAEKSVFAEWASHLCKRLEKSEKELTKEGNRISRPKIQDIPRYMAEKVEFQRYYKPQIISLNKLHARTPQGELYKEAWAAMYLKDTNLKLKDLYMEICYENASYPMDIKPMWRNLHSEVFRRHLNADSLIMDGCCVLQLLQKSNNSVDPEQGLKISIDKIVRVHQDLLIMDNQIPFQLLRLLCHDEAMLEQCLHNFLQVHGILIESSAPKLPRKKKENQEVKVAVDEEEEEDDEEDPVHLLDYLRRALLMKVQHKFYKDINNKKMNRECLHLRKYRIGTIRELKAAGIHVIKYSHSHRNFLFPDFHKVTLQLPELNVDGTTAHIFLNLVAYEMCPDFRNSFEISSFLVFMSSLIDQQEDVKAWLFIYQESGEKYAHLMKFEGASENLKLFKADLLSYESIYSAIVGCSAVFHVACPTVAKEQALDFAERTGIDLVRICPTVMLGPILQSTSVNATSLFLLNLLKGCEPVENKLRWIIEVRDLADALLLAYEKIEAQGRYICTSCPAKPRDLVHKLKSLYPNYNYLTEFIEVYYYIRLSSEKLQRLGWRFLRVSYKERPTSEKTFIRSWALPPHELVFLVWLSQDLIARNNDVFVESRQLERVFYRGF</sequence>
<feature type="compositionally biased region" description="Acidic residues" evidence="1">
    <location>
        <begin position="230"/>
        <end position="240"/>
    </location>
</feature>
<keyword evidence="3" id="KW-1185">Reference proteome</keyword>
<organism evidence="2 3">
    <name type="scientific">Stylosanthes scabra</name>
    <dbReference type="NCBI Taxonomy" id="79078"/>
    <lineage>
        <taxon>Eukaryota</taxon>
        <taxon>Viridiplantae</taxon>
        <taxon>Streptophyta</taxon>
        <taxon>Embryophyta</taxon>
        <taxon>Tracheophyta</taxon>
        <taxon>Spermatophyta</taxon>
        <taxon>Magnoliopsida</taxon>
        <taxon>eudicotyledons</taxon>
        <taxon>Gunneridae</taxon>
        <taxon>Pentapetalae</taxon>
        <taxon>rosids</taxon>
        <taxon>fabids</taxon>
        <taxon>Fabales</taxon>
        <taxon>Fabaceae</taxon>
        <taxon>Papilionoideae</taxon>
        <taxon>50 kb inversion clade</taxon>
        <taxon>dalbergioids sensu lato</taxon>
        <taxon>Dalbergieae</taxon>
        <taxon>Pterocarpus clade</taxon>
        <taxon>Stylosanthes</taxon>
    </lineage>
</organism>
<dbReference type="EMBL" id="JASCZI010153334">
    <property type="protein sequence ID" value="MED6177267.1"/>
    <property type="molecule type" value="Genomic_DNA"/>
</dbReference>
<comment type="caution">
    <text evidence="2">The sequence shown here is derived from an EMBL/GenBank/DDBJ whole genome shotgun (WGS) entry which is preliminary data.</text>
</comment>
<evidence type="ECO:0000313" key="2">
    <source>
        <dbReference type="EMBL" id="MED6177267.1"/>
    </source>
</evidence>
<evidence type="ECO:0000313" key="3">
    <source>
        <dbReference type="Proteomes" id="UP001341840"/>
    </source>
</evidence>
<dbReference type="Pfam" id="PF03140">
    <property type="entry name" value="DUF247"/>
    <property type="match status" value="1"/>
</dbReference>